<dbReference type="InterPro" id="IPR001478">
    <property type="entry name" value="PDZ"/>
</dbReference>
<name>A0ABS9UTP0_9BACT</name>
<reference evidence="9" key="1">
    <citation type="submission" date="2022-03" db="EMBL/GenBank/DDBJ databases">
        <title>De novo assembled genomes of Belliella spp. (Cyclobacteriaceae) strains.</title>
        <authorList>
            <person name="Szabo A."/>
            <person name="Korponai K."/>
            <person name="Felfoldi T."/>
        </authorList>
    </citation>
    <scope>NUCLEOTIDE SEQUENCE</scope>
    <source>
        <strain evidence="9">DSM 107340</strain>
    </source>
</reference>
<evidence type="ECO:0000256" key="4">
    <source>
        <dbReference type="ARBA" id="ARBA00022825"/>
    </source>
</evidence>
<feature type="coiled-coil region" evidence="6">
    <location>
        <begin position="467"/>
        <end position="494"/>
    </location>
</feature>
<dbReference type="Proteomes" id="UP001165488">
    <property type="component" value="Unassembled WGS sequence"/>
</dbReference>
<dbReference type="CDD" id="cd07560">
    <property type="entry name" value="Peptidase_S41_CPP"/>
    <property type="match status" value="1"/>
</dbReference>
<comment type="similarity">
    <text evidence="1 5">Belongs to the peptidase S41A family.</text>
</comment>
<dbReference type="InterPro" id="IPR041489">
    <property type="entry name" value="PDZ_6"/>
</dbReference>
<evidence type="ECO:0000256" key="1">
    <source>
        <dbReference type="ARBA" id="ARBA00009179"/>
    </source>
</evidence>
<evidence type="ECO:0000256" key="3">
    <source>
        <dbReference type="ARBA" id="ARBA00022801"/>
    </source>
</evidence>
<dbReference type="SMART" id="SM00228">
    <property type="entry name" value="PDZ"/>
    <property type="match status" value="1"/>
</dbReference>
<dbReference type="Pfam" id="PF17820">
    <property type="entry name" value="PDZ_6"/>
    <property type="match status" value="1"/>
</dbReference>
<dbReference type="Gene3D" id="3.90.226.10">
    <property type="entry name" value="2-enoyl-CoA Hydratase, Chain A, domain 1"/>
    <property type="match status" value="1"/>
</dbReference>
<accession>A0ABS9UTP0</accession>
<dbReference type="NCBIfam" id="TIGR00225">
    <property type="entry name" value="prc"/>
    <property type="match status" value="1"/>
</dbReference>
<keyword evidence="2 5" id="KW-0645">Protease</keyword>
<dbReference type="Gene3D" id="2.30.42.10">
    <property type="match status" value="1"/>
</dbReference>
<dbReference type="EMBL" id="JAKZGS010000025">
    <property type="protein sequence ID" value="MCH7399992.1"/>
    <property type="molecule type" value="Genomic_DNA"/>
</dbReference>
<proteinExistence type="inferred from homology"/>
<dbReference type="CDD" id="cd06782">
    <property type="entry name" value="cpPDZ_CPP-like"/>
    <property type="match status" value="1"/>
</dbReference>
<keyword evidence="10" id="KW-1185">Reference proteome</keyword>
<dbReference type="InterPro" id="IPR029045">
    <property type="entry name" value="ClpP/crotonase-like_dom_sf"/>
</dbReference>
<feature type="domain" description="Tail specific protease" evidence="8">
    <location>
        <begin position="170"/>
        <end position="357"/>
    </location>
</feature>
<keyword evidence="4 5" id="KW-0720">Serine protease</keyword>
<evidence type="ECO:0000259" key="8">
    <source>
        <dbReference type="SMART" id="SM00245"/>
    </source>
</evidence>
<sequence length="556" mass="61970">MINKFKNKVFLGLVLTILMGGALFSFNLKNDKLFTIAKNLDIFASLVRELDSYYVDEIDAENLVTVGINAMLEELDPYTEYIPEENADDFRLLTTGEYAGVGALIGNRTGKNMVLMPYKGFPAQEAGLRIGDEFLKVDTVDVREKETADISALLKGPANTSINVQVKRGDDTISVDLVRKKIVISNVPYYGKVDDKTGYIKLTDFTTNAASDVRKALVDLKSQGISRLILDVRDNPGGILKEAVEIVNLFIPKGKEVVSTIGKLESVNVVYKTTKSPLDKDIPLVVLINERSASASEIVAGALQDYDRAILIGKKTFGKGLVQTSIPLSYNSQVKVTTAKYYIPSGRCIQAIDYSKKDGSGKVSSIPDSLRNEFKTKNGRLVLDGAGIEPDAETESTTYAPITYSLVARNHVFDFGNKFFIENKEIPSPREFEVSDQIYDDFVAWLEGKEYDYTTYVEKSIDDLEKYAEKEKYYDDIKTQIEVLKKKVTHSKEQDLITFKSEIKDALSDELISRYYYQEGVIEASLKGDVDIEEAVKILSEPIKISNILSASSKKK</sequence>
<dbReference type="SMART" id="SM00245">
    <property type="entry name" value="TSPc"/>
    <property type="match status" value="1"/>
</dbReference>
<organism evidence="9 10">
    <name type="scientific">Belliella calami</name>
    <dbReference type="NCBI Taxonomy" id="2923436"/>
    <lineage>
        <taxon>Bacteria</taxon>
        <taxon>Pseudomonadati</taxon>
        <taxon>Bacteroidota</taxon>
        <taxon>Cytophagia</taxon>
        <taxon>Cytophagales</taxon>
        <taxon>Cyclobacteriaceae</taxon>
        <taxon>Belliella</taxon>
    </lineage>
</organism>
<evidence type="ECO:0000256" key="2">
    <source>
        <dbReference type="ARBA" id="ARBA00022670"/>
    </source>
</evidence>
<dbReference type="InterPro" id="IPR036034">
    <property type="entry name" value="PDZ_sf"/>
</dbReference>
<comment type="caution">
    <text evidence="9">The sequence shown here is derived from an EMBL/GenBank/DDBJ whole genome shotgun (WGS) entry which is preliminary data.</text>
</comment>
<dbReference type="InterPro" id="IPR005151">
    <property type="entry name" value="Tail-specific_protease"/>
</dbReference>
<dbReference type="SUPFAM" id="SSF50156">
    <property type="entry name" value="PDZ domain-like"/>
    <property type="match status" value="1"/>
</dbReference>
<evidence type="ECO:0000256" key="6">
    <source>
        <dbReference type="SAM" id="Coils"/>
    </source>
</evidence>
<dbReference type="InterPro" id="IPR004447">
    <property type="entry name" value="Peptidase_S41A"/>
</dbReference>
<dbReference type="Pfam" id="PF03572">
    <property type="entry name" value="Peptidase_S41"/>
    <property type="match status" value="1"/>
</dbReference>
<dbReference type="SUPFAM" id="SSF52096">
    <property type="entry name" value="ClpP/crotonase"/>
    <property type="match status" value="1"/>
</dbReference>
<keyword evidence="3 5" id="KW-0378">Hydrolase</keyword>
<gene>
    <name evidence="9" type="ORF">MM236_18505</name>
</gene>
<dbReference type="RefSeq" id="WP_241276487.1">
    <property type="nucleotide sequence ID" value="NZ_JAKZGS010000025.1"/>
</dbReference>
<protein>
    <submittedName>
        <fullName evidence="9">S41 family peptidase</fullName>
    </submittedName>
</protein>
<evidence type="ECO:0000259" key="7">
    <source>
        <dbReference type="SMART" id="SM00228"/>
    </source>
</evidence>
<dbReference type="PANTHER" id="PTHR32060:SF30">
    <property type="entry name" value="CARBOXY-TERMINAL PROCESSING PROTEASE CTPA"/>
    <property type="match status" value="1"/>
</dbReference>
<evidence type="ECO:0000313" key="9">
    <source>
        <dbReference type="EMBL" id="MCH7399992.1"/>
    </source>
</evidence>
<evidence type="ECO:0000313" key="10">
    <source>
        <dbReference type="Proteomes" id="UP001165488"/>
    </source>
</evidence>
<keyword evidence="6" id="KW-0175">Coiled coil</keyword>
<dbReference type="PANTHER" id="PTHR32060">
    <property type="entry name" value="TAIL-SPECIFIC PROTEASE"/>
    <property type="match status" value="1"/>
</dbReference>
<evidence type="ECO:0000256" key="5">
    <source>
        <dbReference type="RuleBase" id="RU004404"/>
    </source>
</evidence>
<dbReference type="Gene3D" id="3.30.750.44">
    <property type="match status" value="1"/>
</dbReference>
<feature type="domain" description="PDZ" evidence="7">
    <location>
        <begin position="99"/>
        <end position="170"/>
    </location>
</feature>